<gene>
    <name evidence="2" type="ORF">ZOD2009_14001</name>
</gene>
<protein>
    <submittedName>
        <fullName evidence="2">Uncharacterized protein</fullName>
    </submittedName>
</protein>
<dbReference type="PATRIC" id="fig|797209.4.peg.2756"/>
<comment type="caution">
    <text evidence="2">The sequence shown here is derived from an EMBL/GenBank/DDBJ whole genome shotgun (WGS) entry which is preliminary data.</text>
</comment>
<proteinExistence type="predicted"/>
<name>E7QVG4_HALPU</name>
<reference evidence="2 3" key="1">
    <citation type="journal article" date="2014" name="ISME J.">
        <title>Trehalose/2-sulfotrehalose biosynthesis and glycine-betaine uptake are widely spread mechanisms for osmoadaptation in the Halobacteriales.</title>
        <authorList>
            <person name="Youssef N.H."/>
            <person name="Savage-Ashlock K.N."/>
            <person name="McCully A.L."/>
            <person name="Luedtke B."/>
            <person name="Shaw E.I."/>
            <person name="Hoff W.D."/>
            <person name="Elshahed M.S."/>
        </authorList>
    </citation>
    <scope>NUCLEOTIDE SEQUENCE [LARGE SCALE GENOMIC DNA]</scope>
    <source>
        <strain evidence="2 3">DX253</strain>
    </source>
</reference>
<evidence type="ECO:0000313" key="2">
    <source>
        <dbReference type="EMBL" id="EFW91486.1"/>
    </source>
</evidence>
<dbReference type="Proteomes" id="UP000003751">
    <property type="component" value="Unassembled WGS sequence"/>
</dbReference>
<evidence type="ECO:0000256" key="1">
    <source>
        <dbReference type="SAM" id="MobiDB-lite"/>
    </source>
</evidence>
<evidence type="ECO:0000313" key="3">
    <source>
        <dbReference type="Proteomes" id="UP000003751"/>
    </source>
</evidence>
<accession>E7QVG4</accession>
<dbReference type="AlphaFoldDB" id="E7QVG4"/>
<feature type="region of interest" description="Disordered" evidence="1">
    <location>
        <begin position="1"/>
        <end position="43"/>
    </location>
</feature>
<organism evidence="2 3">
    <name type="scientific">Haladaptatus paucihalophilus DX253</name>
    <dbReference type="NCBI Taxonomy" id="797209"/>
    <lineage>
        <taxon>Archaea</taxon>
        <taxon>Methanobacteriati</taxon>
        <taxon>Methanobacteriota</taxon>
        <taxon>Stenosarchaea group</taxon>
        <taxon>Halobacteria</taxon>
        <taxon>Halobacteriales</taxon>
        <taxon>Haladaptataceae</taxon>
        <taxon>Haladaptatus</taxon>
    </lineage>
</organism>
<dbReference type="EMBL" id="AEMG01000014">
    <property type="protein sequence ID" value="EFW91486.1"/>
    <property type="molecule type" value="Genomic_DNA"/>
</dbReference>
<sequence>MVTTILGDFEANVPTPDVSAEGSNERMPVGEESRNPLLCGPSL</sequence>